<keyword evidence="2" id="KW-0732">Signal</keyword>
<comment type="caution">
    <text evidence="4">The sequence shown here is derived from an EMBL/GenBank/DDBJ whole genome shotgun (WGS) entry which is preliminary data.</text>
</comment>
<feature type="chain" id="PRO_5013370759" evidence="2">
    <location>
        <begin position="23"/>
        <end position="599"/>
    </location>
</feature>
<dbReference type="GO" id="GO:0005615">
    <property type="term" value="C:extracellular space"/>
    <property type="evidence" value="ECO:0007669"/>
    <property type="project" value="TreeGrafter"/>
</dbReference>
<evidence type="ECO:0000259" key="3">
    <source>
        <dbReference type="PROSITE" id="PS51406"/>
    </source>
</evidence>
<sequence length="599" mass="66409">MTFTSHLILLLVFSGSCKVIESADQNGDQPNVNDLLKVFSDRLSKIPTKDDLAALETRFNAKLDGLKSDLQTLINGASNKQEQSQEGKKEHGRKRRSMQSSFNETCQFVEKILTVQKDQAAVLEEIRNSTAELLISVGAILEGAGPYQYNASEIPHLKTSGQHGETKFCGDDLDRASSTFPIKQLICDQAWITIQRRGTPNAGWNDTTDFERNLTDYVNGFGLPLYGQDFWIGLQTIHELTEAEYTQLRVDLEDWGGNKVYATYSEFKVGGAQDKYNLTVSGYNGTAVATISLYLESLLGIGELRAWSTYSDLRRLEYVLRPPEVGVRTPTSGGRSTRLFQEAGVRGGRSTRGLPEAGVREVCRRPEYARFAGGRSTRGLPEAGVREVCRRPEYARFAGGRSTRGLPEYAEVGVRVAGRRSEYTKYPIYAHMTVTMMNTTMEIVLPNAGVAGGTGIVLSYSSPSLEEANSTLKKPINGDYGTDLTIAYSVIKKLDEAIEIARSARGSINKTMSGAYFEQNVQDNDNFDDHIYKVTRTLRELRKALYQMKERLCHVLAQKVSKIGDIAELQKIKDSTKRRAMADATLAVMSGTVESVVKL</sequence>
<dbReference type="Gene3D" id="3.90.215.10">
    <property type="entry name" value="Gamma Fibrinogen, chain A, domain 1"/>
    <property type="match status" value="1"/>
</dbReference>
<dbReference type="Proteomes" id="UP000198287">
    <property type="component" value="Unassembled WGS sequence"/>
</dbReference>
<evidence type="ECO:0000256" key="1">
    <source>
        <dbReference type="SAM" id="MobiDB-lite"/>
    </source>
</evidence>
<dbReference type="EMBL" id="LNIX01000010">
    <property type="protein sequence ID" value="OXA49903.1"/>
    <property type="molecule type" value="Genomic_DNA"/>
</dbReference>
<dbReference type="AlphaFoldDB" id="A0A226DXB0"/>
<name>A0A226DXB0_FOLCA</name>
<evidence type="ECO:0000313" key="5">
    <source>
        <dbReference type="Proteomes" id="UP000198287"/>
    </source>
</evidence>
<dbReference type="InterPro" id="IPR002181">
    <property type="entry name" value="Fibrinogen_a/b/g_C_dom"/>
</dbReference>
<dbReference type="InterPro" id="IPR014716">
    <property type="entry name" value="Fibrinogen_a/b/g_C_1"/>
</dbReference>
<dbReference type="PANTHER" id="PTHR19143">
    <property type="entry name" value="FIBRINOGEN/TENASCIN/ANGIOPOEITIN"/>
    <property type="match status" value="1"/>
</dbReference>
<feature type="region of interest" description="Disordered" evidence="1">
    <location>
        <begin position="76"/>
        <end position="101"/>
    </location>
</feature>
<feature type="signal peptide" evidence="2">
    <location>
        <begin position="1"/>
        <end position="22"/>
    </location>
</feature>
<protein>
    <submittedName>
        <fullName evidence="4">Angiopoietin-4</fullName>
    </submittedName>
</protein>
<accession>A0A226DXB0</accession>
<evidence type="ECO:0000256" key="2">
    <source>
        <dbReference type="SAM" id="SignalP"/>
    </source>
</evidence>
<dbReference type="InterPro" id="IPR050373">
    <property type="entry name" value="Fibrinogen_C-term_domain"/>
</dbReference>
<dbReference type="SUPFAM" id="SSF56496">
    <property type="entry name" value="Fibrinogen C-terminal domain-like"/>
    <property type="match status" value="1"/>
</dbReference>
<proteinExistence type="predicted"/>
<gene>
    <name evidence="4" type="ORF">Fcan01_15758</name>
</gene>
<evidence type="ECO:0000313" key="4">
    <source>
        <dbReference type="EMBL" id="OXA49903.1"/>
    </source>
</evidence>
<dbReference type="SMART" id="SM00186">
    <property type="entry name" value="FBG"/>
    <property type="match status" value="1"/>
</dbReference>
<keyword evidence="5" id="KW-1185">Reference proteome</keyword>
<dbReference type="PROSITE" id="PS51406">
    <property type="entry name" value="FIBRINOGEN_C_2"/>
    <property type="match status" value="1"/>
</dbReference>
<reference evidence="4 5" key="1">
    <citation type="submission" date="2015-12" db="EMBL/GenBank/DDBJ databases">
        <title>The genome of Folsomia candida.</title>
        <authorList>
            <person name="Faddeeva A."/>
            <person name="Derks M.F."/>
            <person name="Anvar Y."/>
            <person name="Smit S."/>
            <person name="Van Straalen N."/>
            <person name="Roelofs D."/>
        </authorList>
    </citation>
    <scope>NUCLEOTIDE SEQUENCE [LARGE SCALE GENOMIC DNA]</scope>
    <source>
        <strain evidence="4 5">VU population</strain>
        <tissue evidence="4">Whole body</tissue>
    </source>
</reference>
<dbReference type="Pfam" id="PF00147">
    <property type="entry name" value="Fibrinogen_C"/>
    <property type="match status" value="1"/>
</dbReference>
<organism evidence="4 5">
    <name type="scientific">Folsomia candida</name>
    <name type="common">Springtail</name>
    <dbReference type="NCBI Taxonomy" id="158441"/>
    <lineage>
        <taxon>Eukaryota</taxon>
        <taxon>Metazoa</taxon>
        <taxon>Ecdysozoa</taxon>
        <taxon>Arthropoda</taxon>
        <taxon>Hexapoda</taxon>
        <taxon>Collembola</taxon>
        <taxon>Entomobryomorpha</taxon>
        <taxon>Isotomoidea</taxon>
        <taxon>Isotomidae</taxon>
        <taxon>Proisotominae</taxon>
        <taxon>Folsomia</taxon>
    </lineage>
</organism>
<dbReference type="InterPro" id="IPR036056">
    <property type="entry name" value="Fibrinogen-like_C"/>
</dbReference>
<dbReference type="OrthoDB" id="6145874at2759"/>
<feature type="domain" description="Fibrinogen C-terminal" evidence="3">
    <location>
        <begin position="160"/>
        <end position="287"/>
    </location>
</feature>